<dbReference type="EMBL" id="JACHIV010000001">
    <property type="protein sequence ID" value="MBB5068416.1"/>
    <property type="molecule type" value="Genomic_DNA"/>
</dbReference>
<dbReference type="RefSeq" id="WP_184478107.1">
    <property type="nucleotide sequence ID" value="NZ_JACHIV010000001.1"/>
</dbReference>
<evidence type="ECO:0000256" key="9">
    <source>
        <dbReference type="ARBA" id="ARBA00023136"/>
    </source>
</evidence>
<accession>A0A840N8D7</accession>
<dbReference type="AlphaFoldDB" id="A0A840N8D7"/>
<dbReference type="GO" id="GO:0015031">
    <property type="term" value="P:protein transport"/>
    <property type="evidence" value="ECO:0007669"/>
    <property type="project" value="UniProtKB-KW"/>
</dbReference>
<feature type="compositionally biased region" description="Acidic residues" evidence="10">
    <location>
        <begin position="88"/>
        <end position="102"/>
    </location>
</feature>
<sequence>MSLESLFLPLLIVLLAVPMFLQARKQKRAMQEQQKLQNSLEAGDRVMTTSGLFGTVVSSTDDSIDLEIAPGVVTTWVRAAVREKVVTDAEDTATTEDAETERDEASVAEKTEVKDEKDTTEVPASESTAEVAEPIEKQKTS</sequence>
<dbReference type="PANTHER" id="PTHR33909:SF1">
    <property type="entry name" value="SEC TRANSLOCON ACCESSORY COMPLEX SUBUNIT YAJC"/>
    <property type="match status" value="1"/>
</dbReference>
<protein>
    <submittedName>
        <fullName evidence="11">Preprotein translocase subunit YajC</fullName>
    </submittedName>
</protein>
<dbReference type="NCBIfam" id="TIGR00739">
    <property type="entry name" value="yajC"/>
    <property type="match status" value="1"/>
</dbReference>
<reference evidence="11 12" key="1">
    <citation type="submission" date="2020-08" db="EMBL/GenBank/DDBJ databases">
        <title>Sequencing the genomes of 1000 actinobacteria strains.</title>
        <authorList>
            <person name="Klenk H.-P."/>
        </authorList>
    </citation>
    <scope>NUCLEOTIDE SEQUENCE [LARGE SCALE GENOMIC DNA]</scope>
    <source>
        <strain evidence="11 12">DSM 45582</strain>
    </source>
</reference>
<evidence type="ECO:0000256" key="8">
    <source>
        <dbReference type="ARBA" id="ARBA00023010"/>
    </source>
</evidence>
<feature type="region of interest" description="Disordered" evidence="10">
    <location>
        <begin position="86"/>
        <end position="141"/>
    </location>
</feature>
<keyword evidence="6" id="KW-0653">Protein transport</keyword>
<dbReference type="Pfam" id="PF02699">
    <property type="entry name" value="YajC"/>
    <property type="match status" value="1"/>
</dbReference>
<evidence type="ECO:0000256" key="5">
    <source>
        <dbReference type="ARBA" id="ARBA00022692"/>
    </source>
</evidence>
<keyword evidence="12" id="KW-1185">Reference proteome</keyword>
<dbReference type="PANTHER" id="PTHR33909">
    <property type="entry name" value="SEC TRANSLOCON ACCESSORY COMPLEX SUBUNIT YAJC"/>
    <property type="match status" value="1"/>
</dbReference>
<comment type="subcellular location">
    <subcellularLocation>
        <location evidence="1">Cell membrane</location>
        <topology evidence="1">Single-pass membrane protein</topology>
    </subcellularLocation>
</comment>
<keyword evidence="8" id="KW-0811">Translocation</keyword>
<feature type="compositionally biased region" description="Basic and acidic residues" evidence="10">
    <location>
        <begin position="103"/>
        <end position="120"/>
    </location>
</feature>
<evidence type="ECO:0000256" key="1">
    <source>
        <dbReference type="ARBA" id="ARBA00004162"/>
    </source>
</evidence>
<evidence type="ECO:0000313" key="12">
    <source>
        <dbReference type="Proteomes" id="UP000580474"/>
    </source>
</evidence>
<comment type="caution">
    <text evidence="11">The sequence shown here is derived from an EMBL/GenBank/DDBJ whole genome shotgun (WGS) entry which is preliminary data.</text>
</comment>
<keyword evidence="5" id="KW-0812">Transmembrane</keyword>
<comment type="similarity">
    <text evidence="2">Belongs to the YajC family.</text>
</comment>
<keyword evidence="4" id="KW-1003">Cell membrane</keyword>
<evidence type="ECO:0000256" key="7">
    <source>
        <dbReference type="ARBA" id="ARBA00022989"/>
    </source>
</evidence>
<proteinExistence type="inferred from homology"/>
<keyword evidence="7" id="KW-1133">Transmembrane helix</keyword>
<dbReference type="Proteomes" id="UP000580474">
    <property type="component" value="Unassembled WGS sequence"/>
</dbReference>
<name>A0A840N8D7_9PSEU</name>
<evidence type="ECO:0000256" key="6">
    <source>
        <dbReference type="ARBA" id="ARBA00022927"/>
    </source>
</evidence>
<evidence type="ECO:0000256" key="3">
    <source>
        <dbReference type="ARBA" id="ARBA00022448"/>
    </source>
</evidence>
<evidence type="ECO:0000256" key="10">
    <source>
        <dbReference type="SAM" id="MobiDB-lite"/>
    </source>
</evidence>
<evidence type="ECO:0000313" key="11">
    <source>
        <dbReference type="EMBL" id="MBB5068416.1"/>
    </source>
</evidence>
<organism evidence="11 12">
    <name type="scientific">Saccharopolyspora gloriosae</name>
    <dbReference type="NCBI Taxonomy" id="455344"/>
    <lineage>
        <taxon>Bacteria</taxon>
        <taxon>Bacillati</taxon>
        <taxon>Actinomycetota</taxon>
        <taxon>Actinomycetes</taxon>
        <taxon>Pseudonocardiales</taxon>
        <taxon>Pseudonocardiaceae</taxon>
        <taxon>Saccharopolyspora</taxon>
    </lineage>
</organism>
<dbReference type="SMART" id="SM01323">
    <property type="entry name" value="YajC"/>
    <property type="match status" value="1"/>
</dbReference>
<keyword evidence="9" id="KW-0472">Membrane</keyword>
<keyword evidence="3" id="KW-0813">Transport</keyword>
<dbReference type="InterPro" id="IPR003849">
    <property type="entry name" value="Preprotein_translocase_YajC"/>
</dbReference>
<dbReference type="GO" id="GO:0005886">
    <property type="term" value="C:plasma membrane"/>
    <property type="evidence" value="ECO:0007669"/>
    <property type="project" value="UniProtKB-SubCell"/>
</dbReference>
<evidence type="ECO:0000256" key="4">
    <source>
        <dbReference type="ARBA" id="ARBA00022475"/>
    </source>
</evidence>
<gene>
    <name evidence="11" type="ORF">BJ969_001504</name>
</gene>
<evidence type="ECO:0000256" key="2">
    <source>
        <dbReference type="ARBA" id="ARBA00006742"/>
    </source>
</evidence>